<evidence type="ECO:0000256" key="1">
    <source>
        <dbReference type="ARBA" id="ARBA00004389"/>
    </source>
</evidence>
<dbReference type="InterPro" id="IPR013233">
    <property type="entry name" value="PIG-X/PBN1"/>
</dbReference>
<keyword evidence="11" id="KW-1185">Reference proteome</keyword>
<dbReference type="GeneID" id="103723332"/>
<keyword evidence="9" id="KW-0325">Glycoprotein</keyword>
<dbReference type="Pfam" id="PF08320">
    <property type="entry name" value="PIG-X"/>
    <property type="match status" value="1"/>
</dbReference>
<dbReference type="GO" id="GO:0006506">
    <property type="term" value="P:GPI anchor biosynthetic process"/>
    <property type="evidence" value="ECO:0007669"/>
    <property type="project" value="UniProtKB-UniPathway"/>
</dbReference>
<proteinExistence type="inferred from homology"/>
<dbReference type="SMART" id="SM00780">
    <property type="entry name" value="PIG-X"/>
    <property type="match status" value="1"/>
</dbReference>
<dbReference type="KEGG" id="pda:103723332"/>
<gene>
    <name evidence="12 13" type="primary">LOC103723332</name>
</gene>
<comment type="pathway">
    <text evidence="2">Glycolipid biosynthesis; glycosylphosphatidylinositol-anchor biosynthesis.</text>
</comment>
<keyword evidence="5" id="KW-0812">Transmembrane</keyword>
<dbReference type="UniPathway" id="UPA00196"/>
<dbReference type="InterPro" id="IPR040039">
    <property type="entry name" value="PIGX"/>
</dbReference>
<dbReference type="GO" id="GO:0005789">
    <property type="term" value="C:endoplasmic reticulum membrane"/>
    <property type="evidence" value="ECO:0007669"/>
    <property type="project" value="UniProtKB-SubCell"/>
</dbReference>
<evidence type="ECO:0000256" key="6">
    <source>
        <dbReference type="ARBA" id="ARBA00022824"/>
    </source>
</evidence>
<dbReference type="PANTHER" id="PTHR28650:SF1">
    <property type="entry name" value="PHOSPHATIDYLINOSITOL-GLYCAN BIOSYNTHESIS CLASS X PROTEIN"/>
    <property type="match status" value="1"/>
</dbReference>
<dbReference type="RefSeq" id="XP_038981926.1">
    <property type="nucleotide sequence ID" value="XM_039125998.1"/>
</dbReference>
<evidence type="ECO:0000256" key="9">
    <source>
        <dbReference type="ARBA" id="ARBA00023180"/>
    </source>
</evidence>
<dbReference type="AlphaFoldDB" id="A0A8B9A5L3"/>
<comment type="subcellular location">
    <subcellularLocation>
        <location evidence="1">Endoplasmic reticulum membrane</location>
        <topology evidence="1">Single-pass membrane protein</topology>
    </subcellularLocation>
</comment>
<reference evidence="11" key="1">
    <citation type="journal article" date="2019" name="Nat. Commun.">
        <title>Genome-wide association mapping of date palm fruit traits.</title>
        <authorList>
            <person name="Hazzouri K.M."/>
            <person name="Gros-Balthazard M."/>
            <person name="Flowers J.M."/>
            <person name="Copetti D."/>
            <person name="Lemansour A."/>
            <person name="Lebrun M."/>
            <person name="Masmoudi K."/>
            <person name="Ferrand S."/>
            <person name="Dhar M.I."/>
            <person name="Fresquez Z.A."/>
            <person name="Rosas U."/>
            <person name="Zhang J."/>
            <person name="Talag J."/>
            <person name="Lee S."/>
            <person name="Kudrna D."/>
            <person name="Powell R.F."/>
            <person name="Leitch I.J."/>
            <person name="Krueger R.R."/>
            <person name="Wing R.A."/>
            <person name="Amiri K.M.A."/>
            <person name="Purugganan M.D."/>
        </authorList>
    </citation>
    <scope>NUCLEOTIDE SEQUENCE [LARGE SCALE GENOMIC DNA]</scope>
    <source>
        <strain evidence="11">cv. Khalas</strain>
    </source>
</reference>
<evidence type="ECO:0000256" key="10">
    <source>
        <dbReference type="SAM" id="SignalP"/>
    </source>
</evidence>
<dbReference type="OrthoDB" id="5546453at2759"/>
<accession>A0A8B9A5L3</accession>
<organism evidence="11 13">
    <name type="scientific">Phoenix dactylifera</name>
    <name type="common">Date palm</name>
    <dbReference type="NCBI Taxonomy" id="42345"/>
    <lineage>
        <taxon>Eukaryota</taxon>
        <taxon>Viridiplantae</taxon>
        <taxon>Streptophyta</taxon>
        <taxon>Embryophyta</taxon>
        <taxon>Tracheophyta</taxon>
        <taxon>Spermatophyta</taxon>
        <taxon>Magnoliopsida</taxon>
        <taxon>Liliopsida</taxon>
        <taxon>Arecaceae</taxon>
        <taxon>Coryphoideae</taxon>
        <taxon>Phoeniceae</taxon>
        <taxon>Phoenix</taxon>
    </lineage>
</organism>
<keyword evidence="4" id="KW-0337">GPI-anchor biosynthesis</keyword>
<evidence type="ECO:0000313" key="12">
    <source>
        <dbReference type="RefSeq" id="XP_038981925.1"/>
    </source>
</evidence>
<evidence type="ECO:0000256" key="7">
    <source>
        <dbReference type="ARBA" id="ARBA00022989"/>
    </source>
</evidence>
<comment type="similarity">
    <text evidence="3">Belongs to the PIGX family.</text>
</comment>
<keyword evidence="8" id="KW-0472">Membrane</keyword>
<evidence type="ECO:0000313" key="13">
    <source>
        <dbReference type="RefSeq" id="XP_038981926.1"/>
    </source>
</evidence>
<evidence type="ECO:0000256" key="4">
    <source>
        <dbReference type="ARBA" id="ARBA00022502"/>
    </source>
</evidence>
<protein>
    <submittedName>
        <fullName evidence="12 13">Phosphatidylinositol-glycan biosynthesis class X protein-like isoform X1</fullName>
    </submittedName>
</protein>
<evidence type="ECO:0000256" key="2">
    <source>
        <dbReference type="ARBA" id="ARBA00004687"/>
    </source>
</evidence>
<evidence type="ECO:0000256" key="8">
    <source>
        <dbReference type="ARBA" id="ARBA00023136"/>
    </source>
</evidence>
<dbReference type="Proteomes" id="UP000228380">
    <property type="component" value="Chromosome 4"/>
</dbReference>
<evidence type="ECO:0000256" key="5">
    <source>
        <dbReference type="ARBA" id="ARBA00022692"/>
    </source>
</evidence>
<keyword evidence="6" id="KW-0256">Endoplasmic reticulum</keyword>
<dbReference type="PANTHER" id="PTHR28650">
    <property type="entry name" value="PHOSPHATIDYLINOSITOL-GLYCAN BIOSYNTHESIS CLASS X PROTEIN"/>
    <property type="match status" value="1"/>
</dbReference>
<evidence type="ECO:0000313" key="11">
    <source>
        <dbReference type="Proteomes" id="UP000228380"/>
    </source>
</evidence>
<evidence type="ECO:0000256" key="3">
    <source>
        <dbReference type="ARBA" id="ARBA00010345"/>
    </source>
</evidence>
<dbReference type="RefSeq" id="XP_038981925.1">
    <property type="nucleotide sequence ID" value="XM_039125997.1"/>
</dbReference>
<feature type="chain" id="PRO_5044668589" evidence="10">
    <location>
        <begin position="29"/>
        <end position="318"/>
    </location>
</feature>
<name>A0A8B9A5L3_PHODC</name>
<reference evidence="12 13" key="2">
    <citation type="submission" date="2025-04" db="UniProtKB">
        <authorList>
            <consortium name="RefSeq"/>
        </authorList>
    </citation>
    <scope>IDENTIFICATION</scope>
    <source>
        <tissue evidence="12 13">Young leaves</tissue>
    </source>
</reference>
<sequence>MDMQCQRKAQWLMIFGLFFLLILTSNWACHAAALSSDQVSNVGSGDGSIFGYLPCSQAYLASSYFDRRNSLLESDFHDFLAQEFGTGDLCRGLANDMNVLGLADLHRHLSGEGSHRHVVSTLTFVNQSDGMKWLDSHSCEAVIIERLPIGVFADPFELQHLVHRRAFLDAAVFGDSNLELPSALSNRSIVEIHMDIRNDLLENHETVIQLPLHARYPPLDSSGYARIEIGRPDLFIRCRPKQLQPESCSWTLKNLGAGYAKNVMWQVPCGNEAHTGIVSSITFATALTMVVLSQDDLMKQHGCLLDRKTEPNGFIRNC</sequence>
<keyword evidence="10" id="KW-0732">Signal</keyword>
<keyword evidence="7" id="KW-1133">Transmembrane helix</keyword>
<feature type="signal peptide" evidence="10">
    <location>
        <begin position="1"/>
        <end position="28"/>
    </location>
</feature>